<keyword evidence="6" id="KW-1185">Reference proteome</keyword>
<feature type="compositionally biased region" description="Low complexity" evidence="3">
    <location>
        <begin position="170"/>
        <end position="181"/>
    </location>
</feature>
<feature type="compositionally biased region" description="Basic and acidic residues" evidence="3">
    <location>
        <begin position="633"/>
        <end position="647"/>
    </location>
</feature>
<dbReference type="InterPro" id="IPR036864">
    <property type="entry name" value="Zn2-C6_fun-type_DNA-bd_sf"/>
</dbReference>
<dbReference type="PANTHER" id="PTHR37534">
    <property type="entry name" value="TRANSCRIPTIONAL ACTIVATOR PROTEIN UGA3"/>
    <property type="match status" value="1"/>
</dbReference>
<dbReference type="InterPro" id="IPR021858">
    <property type="entry name" value="Fun_TF"/>
</dbReference>
<name>A0A9W7SNC3_9PEZI</name>
<dbReference type="CDD" id="cd00067">
    <property type="entry name" value="GAL4"/>
    <property type="match status" value="1"/>
</dbReference>
<protein>
    <submittedName>
        <fullName evidence="5">Fungal specific transcription factor domain</fullName>
    </submittedName>
</protein>
<feature type="region of interest" description="Disordered" evidence="3">
    <location>
        <begin position="1"/>
        <end position="29"/>
    </location>
</feature>
<feature type="domain" description="Zn(2)-C6 fungal-type" evidence="4">
    <location>
        <begin position="33"/>
        <end position="62"/>
    </location>
</feature>
<accession>A0A9W7SNC3</accession>
<dbReference type="InterPro" id="IPR001138">
    <property type="entry name" value="Zn2Cys6_DnaBD"/>
</dbReference>
<evidence type="ECO:0000256" key="2">
    <source>
        <dbReference type="ARBA" id="ARBA00023242"/>
    </source>
</evidence>
<dbReference type="Pfam" id="PF00172">
    <property type="entry name" value="Zn_clus"/>
    <property type="match status" value="1"/>
</dbReference>
<feature type="region of interest" description="Disordered" evidence="3">
    <location>
        <begin position="576"/>
        <end position="647"/>
    </location>
</feature>
<evidence type="ECO:0000313" key="6">
    <source>
        <dbReference type="Proteomes" id="UP001138500"/>
    </source>
</evidence>
<dbReference type="GO" id="GO:0008270">
    <property type="term" value="F:zinc ion binding"/>
    <property type="evidence" value="ECO:0007669"/>
    <property type="project" value="InterPro"/>
</dbReference>
<evidence type="ECO:0000256" key="1">
    <source>
        <dbReference type="ARBA" id="ARBA00004123"/>
    </source>
</evidence>
<proteinExistence type="predicted"/>
<dbReference type="GO" id="GO:0005634">
    <property type="term" value="C:nucleus"/>
    <property type="evidence" value="ECO:0007669"/>
    <property type="project" value="UniProtKB-SubCell"/>
</dbReference>
<feature type="region of interest" description="Disordered" evidence="3">
    <location>
        <begin position="83"/>
        <end position="197"/>
    </location>
</feature>
<sequence length="847" mass="94638">MAEQRPARPSQGTAAPPPRKRRRRTAAGGATDDCFTCRKRAAPCDRNRPYCTQCIDIGKECSGYKTTLTWGVGVASRGKLRGLSCPIASTNPDPAETASLDDGRKRRKSSAAKGRQAGEQTEHTIGHNGPQSKAWPGHGLVQTSSSLPPMSLLSQTQTEPTSLMAVPTAQQPWQSSDSQQQEPGRQDFHRRNHSSISLPPLQHLYAASHYRYEFNGPPSAVGSYAEREFHSPMEYPQTPGSIHVSNPFADRQGTIPTYGSSVDRHEEPISSRCHSLANDQPYHGESGLGADQGALTSLDSVLFDPVNLSYDEMGALELELQEEDAAHAQQSLAMADLRFSSPFFHLTPRLQSLMTYYDHHICPFLVAFDGPKNPYRQHILQLALNNEGLQNAIAALATNNLRMRKKDPRQIGFVEQLPDASNGAEYNDNNSSAEESLYKQLSIDQLNFQLTDTRAAQDDSVLATLLILCLFHVCDSGFSKFKTQLAGVQKLLSLRQPGIASGFTGWVEMFFTWFDVMTSTVNDREMQIRGENLDMLDFSVNLGALEQFSGCDGRLFKLIARLGTLNLLAQGRPVRSRSGRRDLAPVPNAFRRQAPKQRTSTRSLSAEDYANMDGNGWGTPIVSSDDDGEGSAEGDRGRAGTQPADKERHEFWSEWKDIRTHLQNWHMDAPPSDRTHRSAETLNDPRQSHTGHRDLLHINESFRYSALLYTERLGHPCLPSAHPQFQTLVSHALRHITALPVTSCVNKFLLWPLFMVGTECVDEGHRALIRQRCVEVHKESGFFNNISALAVLERVWRDVGDHRRGREESEVRSRRRDSEAGRRGRGYGQAFRWRRAMDRVDGEYIVI</sequence>
<feature type="region of interest" description="Disordered" evidence="3">
    <location>
        <begin position="669"/>
        <end position="691"/>
    </location>
</feature>
<dbReference type="OrthoDB" id="3431704at2759"/>
<comment type="caution">
    <text evidence="5">The sequence shown here is derived from an EMBL/GenBank/DDBJ whole genome shotgun (WGS) entry which is preliminary data.</text>
</comment>
<dbReference type="GO" id="GO:0000981">
    <property type="term" value="F:DNA-binding transcription factor activity, RNA polymerase II-specific"/>
    <property type="evidence" value="ECO:0007669"/>
    <property type="project" value="InterPro"/>
</dbReference>
<feature type="compositionally biased region" description="Low complexity" evidence="3">
    <location>
        <begin position="142"/>
        <end position="157"/>
    </location>
</feature>
<keyword evidence="2" id="KW-0539">Nucleus</keyword>
<dbReference type="Pfam" id="PF11951">
    <property type="entry name" value="Fungal_trans_2"/>
    <property type="match status" value="1"/>
</dbReference>
<dbReference type="SUPFAM" id="SSF57701">
    <property type="entry name" value="Zn2/Cys6 DNA-binding domain"/>
    <property type="match status" value="1"/>
</dbReference>
<reference evidence="5 6" key="2">
    <citation type="journal article" date="2021" name="Curr. Genet.">
        <title>Genetic response to nitrogen starvation in the aggressive Eucalyptus foliar pathogen Teratosphaeria destructans.</title>
        <authorList>
            <person name="Havenga M."/>
            <person name="Wingfield B.D."/>
            <person name="Wingfield M.J."/>
            <person name="Dreyer L.L."/>
            <person name="Roets F."/>
            <person name="Aylward J."/>
        </authorList>
    </citation>
    <scope>NUCLEOTIDE SEQUENCE [LARGE SCALE GENOMIC DNA]</scope>
    <source>
        <strain evidence="5">CMW44962</strain>
    </source>
</reference>
<dbReference type="EMBL" id="RIBY02002078">
    <property type="protein sequence ID" value="KAH9825770.1"/>
    <property type="molecule type" value="Genomic_DNA"/>
</dbReference>
<dbReference type="AlphaFoldDB" id="A0A9W7SNC3"/>
<evidence type="ECO:0000313" key="5">
    <source>
        <dbReference type="EMBL" id="KAH9825770.1"/>
    </source>
</evidence>
<reference evidence="5 6" key="1">
    <citation type="journal article" date="2018" name="IMA Fungus">
        <title>IMA Genome-F 10: Nine draft genome sequences of Claviceps purpurea s.lat., including C. arundinis, C. humidiphila, and C. cf. spartinae, pseudomolecules for the pitch canker pathogen Fusarium circinatum, draft genome of Davidsoniella eucalypti, Grosmannia galeiformis, Quambalaria eucalypti, and Teratosphaeria destructans.</title>
        <authorList>
            <person name="Wingfield B.D."/>
            <person name="Liu M."/>
            <person name="Nguyen H.D."/>
            <person name="Lane F.A."/>
            <person name="Morgan S.W."/>
            <person name="De Vos L."/>
            <person name="Wilken P.M."/>
            <person name="Duong T.A."/>
            <person name="Aylward J."/>
            <person name="Coetzee M.P."/>
            <person name="Dadej K."/>
            <person name="De Beer Z.W."/>
            <person name="Findlay W."/>
            <person name="Havenga M."/>
            <person name="Kolarik M."/>
            <person name="Menzies J.G."/>
            <person name="Naidoo K."/>
            <person name="Pochopski O."/>
            <person name="Shoukouhi P."/>
            <person name="Santana Q.C."/>
            <person name="Seifert K.A."/>
            <person name="Soal N."/>
            <person name="Steenkamp E.T."/>
            <person name="Tatham C.T."/>
            <person name="van der Nest M.A."/>
            <person name="Wingfield M.J."/>
        </authorList>
    </citation>
    <scope>NUCLEOTIDE SEQUENCE [LARGE SCALE GENOMIC DNA]</scope>
    <source>
        <strain evidence="5">CMW44962</strain>
    </source>
</reference>
<dbReference type="Proteomes" id="UP001138500">
    <property type="component" value="Unassembled WGS sequence"/>
</dbReference>
<evidence type="ECO:0000259" key="4">
    <source>
        <dbReference type="PROSITE" id="PS50048"/>
    </source>
</evidence>
<comment type="subcellular location">
    <subcellularLocation>
        <location evidence="1">Nucleus</location>
    </subcellularLocation>
</comment>
<dbReference type="PANTHER" id="PTHR37534:SF46">
    <property type="entry name" value="ZN(II)2CYS6 TRANSCRIPTION FACTOR (EUROFUNG)"/>
    <property type="match status" value="1"/>
</dbReference>
<organism evidence="5 6">
    <name type="scientific">Teratosphaeria destructans</name>
    <dbReference type="NCBI Taxonomy" id="418781"/>
    <lineage>
        <taxon>Eukaryota</taxon>
        <taxon>Fungi</taxon>
        <taxon>Dikarya</taxon>
        <taxon>Ascomycota</taxon>
        <taxon>Pezizomycotina</taxon>
        <taxon>Dothideomycetes</taxon>
        <taxon>Dothideomycetidae</taxon>
        <taxon>Mycosphaerellales</taxon>
        <taxon>Teratosphaeriaceae</taxon>
        <taxon>Teratosphaeria</taxon>
    </lineage>
</organism>
<gene>
    <name evidence="5" type="ORF">Tdes44962_MAKER03981</name>
</gene>
<evidence type="ECO:0000256" key="3">
    <source>
        <dbReference type="SAM" id="MobiDB-lite"/>
    </source>
</evidence>
<dbReference type="PROSITE" id="PS50048">
    <property type="entry name" value="ZN2_CY6_FUNGAL_2"/>
    <property type="match status" value="1"/>
</dbReference>